<gene>
    <name evidence="2" type="ORF">CDQ92_15870</name>
</gene>
<accession>A0A246JNZ7</accession>
<sequence>MSGDIEGIGAAVTAGLAARAVEPQHGSPRESASARRCLNCGTSLTGSHCHHCGQRADIHRSFGAIGHDLVHAIFHFEGKIWNTLPLLAWRPGDLTRRYIHGERARFISPLALFLFAVFLTYAVLAMVGSGSGVGEGIAKAADEQTRAAAIKDSMQDEVDRIDAELAKPDLVAAAREELRSEREILQKSADVLGIARSRSASERAADRAAGPPVLEDPADQLMTGADFISRNKVDTGVAFIDQGLRKALANPALVFYKLQANAYKFAWAMIPLSLPFMWLLFPFSRRFHTYDHFVFVTYSISFMLLLFVAARLLNLSIFGELAAAFALIYVPFHMYRQLRGAYRSSRFGAFVRANLLLFFSLFAVMMFMFLLLAVGLMG</sequence>
<evidence type="ECO:0000313" key="2">
    <source>
        <dbReference type="EMBL" id="OWQ94560.1"/>
    </source>
</evidence>
<dbReference type="EMBL" id="NISK01000004">
    <property type="protein sequence ID" value="OWQ94560.1"/>
    <property type="molecule type" value="Genomic_DNA"/>
</dbReference>
<feature type="transmembrane region" description="Helical" evidence="1">
    <location>
        <begin position="355"/>
        <end position="377"/>
    </location>
</feature>
<organism evidence="2 3">
    <name type="scientific">Sphingopyxis bauzanensis</name>
    <dbReference type="NCBI Taxonomy" id="651663"/>
    <lineage>
        <taxon>Bacteria</taxon>
        <taxon>Pseudomonadati</taxon>
        <taxon>Pseudomonadota</taxon>
        <taxon>Alphaproteobacteria</taxon>
        <taxon>Sphingomonadales</taxon>
        <taxon>Sphingomonadaceae</taxon>
        <taxon>Sphingopyxis</taxon>
    </lineage>
</organism>
<feature type="transmembrane region" description="Helical" evidence="1">
    <location>
        <begin position="293"/>
        <end position="310"/>
    </location>
</feature>
<feature type="transmembrane region" description="Helical" evidence="1">
    <location>
        <begin position="262"/>
        <end position="281"/>
    </location>
</feature>
<dbReference type="Pfam" id="PF12412">
    <property type="entry name" value="DUF3667"/>
    <property type="match status" value="1"/>
</dbReference>
<reference evidence="2 3" key="1">
    <citation type="journal article" date="2010" name="Int. J. Syst. Evol. Microbiol.">
        <title>Sphingopyxis bauzanensis sp. nov., a psychrophilic bacterium isolated from soil.</title>
        <authorList>
            <person name="Zhang D.C."/>
            <person name="Liu H.C."/>
            <person name="Xin Y.H."/>
            <person name="Zhou Y.G."/>
            <person name="Schinner F."/>
            <person name="Margesin R."/>
        </authorList>
    </citation>
    <scope>NUCLEOTIDE SEQUENCE [LARGE SCALE GENOMIC DNA]</scope>
    <source>
        <strain evidence="2 3">DSM 22271</strain>
    </source>
</reference>
<proteinExistence type="predicted"/>
<keyword evidence="1" id="KW-0472">Membrane</keyword>
<dbReference type="RefSeq" id="WP_088442471.1">
    <property type="nucleotide sequence ID" value="NZ_BMMC01000010.1"/>
</dbReference>
<keyword evidence="1" id="KW-0812">Transmembrane</keyword>
<name>A0A246JNZ7_9SPHN</name>
<dbReference type="AlphaFoldDB" id="A0A246JNZ7"/>
<evidence type="ECO:0000313" key="3">
    <source>
        <dbReference type="Proteomes" id="UP000197361"/>
    </source>
</evidence>
<keyword evidence="1" id="KW-1133">Transmembrane helix</keyword>
<feature type="transmembrane region" description="Helical" evidence="1">
    <location>
        <begin position="106"/>
        <end position="127"/>
    </location>
</feature>
<dbReference type="Proteomes" id="UP000197361">
    <property type="component" value="Unassembled WGS sequence"/>
</dbReference>
<feature type="transmembrane region" description="Helical" evidence="1">
    <location>
        <begin position="316"/>
        <end position="335"/>
    </location>
</feature>
<evidence type="ECO:0000256" key="1">
    <source>
        <dbReference type="SAM" id="Phobius"/>
    </source>
</evidence>
<dbReference type="OrthoDB" id="9111327at2"/>
<dbReference type="InterPro" id="IPR022134">
    <property type="entry name" value="DUF3667"/>
</dbReference>
<comment type="caution">
    <text evidence="2">The sequence shown here is derived from an EMBL/GenBank/DDBJ whole genome shotgun (WGS) entry which is preliminary data.</text>
</comment>
<evidence type="ECO:0008006" key="4">
    <source>
        <dbReference type="Google" id="ProtNLM"/>
    </source>
</evidence>
<protein>
    <recommendedName>
        <fullName evidence="4">DUF3667 domain-containing protein</fullName>
    </recommendedName>
</protein>
<keyword evidence="3" id="KW-1185">Reference proteome</keyword>